<dbReference type="Gene3D" id="3.30.40.10">
    <property type="entry name" value="Zinc/RING finger domain, C3HC4 (zinc finger)"/>
    <property type="match status" value="1"/>
</dbReference>
<evidence type="ECO:0008006" key="3">
    <source>
        <dbReference type="Google" id="ProtNLM"/>
    </source>
</evidence>
<protein>
    <recommendedName>
        <fullName evidence="3">RING-type domain-containing protein</fullName>
    </recommendedName>
</protein>
<proteinExistence type="predicted"/>
<dbReference type="EMBL" id="CAMGYJ010000008">
    <property type="protein sequence ID" value="CAI0459442.1"/>
    <property type="molecule type" value="Genomic_DNA"/>
</dbReference>
<dbReference type="SUPFAM" id="SSF57850">
    <property type="entry name" value="RING/U-box"/>
    <property type="match status" value="1"/>
</dbReference>
<gene>
    <name evidence="1" type="ORF">LITE_LOCUS34005</name>
</gene>
<reference evidence="1" key="1">
    <citation type="submission" date="2022-08" db="EMBL/GenBank/DDBJ databases">
        <authorList>
            <person name="Gutierrez-Valencia J."/>
        </authorList>
    </citation>
    <scope>NUCLEOTIDE SEQUENCE</scope>
</reference>
<keyword evidence="2" id="KW-1185">Reference proteome</keyword>
<evidence type="ECO:0000313" key="2">
    <source>
        <dbReference type="Proteomes" id="UP001154282"/>
    </source>
</evidence>
<dbReference type="InterPro" id="IPR013083">
    <property type="entry name" value="Znf_RING/FYVE/PHD"/>
</dbReference>
<name>A0AAV0NLH5_9ROSI</name>
<dbReference type="AlphaFoldDB" id="A0AAV0NLH5"/>
<evidence type="ECO:0000313" key="1">
    <source>
        <dbReference type="EMBL" id="CAI0459442.1"/>
    </source>
</evidence>
<dbReference type="Proteomes" id="UP001154282">
    <property type="component" value="Unassembled WGS sequence"/>
</dbReference>
<sequence>MVCLEKWLDYWNITCPLCRTPLMPEKDVAPCFS</sequence>
<organism evidence="1 2">
    <name type="scientific">Linum tenue</name>
    <dbReference type="NCBI Taxonomy" id="586396"/>
    <lineage>
        <taxon>Eukaryota</taxon>
        <taxon>Viridiplantae</taxon>
        <taxon>Streptophyta</taxon>
        <taxon>Embryophyta</taxon>
        <taxon>Tracheophyta</taxon>
        <taxon>Spermatophyta</taxon>
        <taxon>Magnoliopsida</taxon>
        <taxon>eudicotyledons</taxon>
        <taxon>Gunneridae</taxon>
        <taxon>Pentapetalae</taxon>
        <taxon>rosids</taxon>
        <taxon>fabids</taxon>
        <taxon>Malpighiales</taxon>
        <taxon>Linaceae</taxon>
        <taxon>Linum</taxon>
    </lineage>
</organism>
<accession>A0AAV0NLH5</accession>
<comment type="caution">
    <text evidence="1">The sequence shown here is derived from an EMBL/GenBank/DDBJ whole genome shotgun (WGS) entry which is preliminary data.</text>
</comment>